<organism evidence="2 3">
    <name type="scientific">Amycolatopsis cihanbeyliensis</name>
    <dbReference type="NCBI Taxonomy" id="1128664"/>
    <lineage>
        <taxon>Bacteria</taxon>
        <taxon>Bacillati</taxon>
        <taxon>Actinomycetota</taxon>
        <taxon>Actinomycetes</taxon>
        <taxon>Pseudonocardiales</taxon>
        <taxon>Pseudonocardiaceae</taxon>
        <taxon>Amycolatopsis</taxon>
    </lineage>
</organism>
<dbReference type="InterPro" id="IPR043917">
    <property type="entry name" value="DUF5753"/>
</dbReference>
<evidence type="ECO:0000259" key="1">
    <source>
        <dbReference type="PROSITE" id="PS50943"/>
    </source>
</evidence>
<dbReference type="AlphaFoldDB" id="A0A542DES3"/>
<keyword evidence="3" id="KW-1185">Reference proteome</keyword>
<evidence type="ECO:0000313" key="2">
    <source>
        <dbReference type="EMBL" id="TQJ01577.1"/>
    </source>
</evidence>
<dbReference type="EMBL" id="VFML01000001">
    <property type="protein sequence ID" value="TQJ01577.1"/>
    <property type="molecule type" value="Genomic_DNA"/>
</dbReference>
<dbReference type="CDD" id="cd00093">
    <property type="entry name" value="HTH_XRE"/>
    <property type="match status" value="1"/>
</dbReference>
<accession>A0A542DES3</accession>
<dbReference type="Pfam" id="PF13560">
    <property type="entry name" value="HTH_31"/>
    <property type="match status" value="1"/>
</dbReference>
<sequence length="288" mass="32574">MAKTTRPSVRQRRVARTLRRWRKERDAGTLQDVAGQLHWPHAKLSRFETATYPAGPAEIIALATIYGVEDEERDRVVKLAVEALDDPGFWRDYGPDTVPTYLTDYLETEAEATAVRNLEALLIPGLLQTAAYTDALVRAWLRTPDEQLVEERRHLRQQRQARLDHPEDPLHLHAVVHESALLQAVGGVDTMAEQLDHLVSKAQQPHITLQVLPVELGPYPGFGASYHLLDFGDGDVAAVYLENLDDGWFIEDEPSIEAYTLNFERVSELALDTEASARRIAEIRRDRT</sequence>
<dbReference type="Pfam" id="PF19054">
    <property type="entry name" value="DUF5753"/>
    <property type="match status" value="1"/>
</dbReference>
<proteinExistence type="predicted"/>
<comment type="caution">
    <text evidence="2">The sequence shown here is derived from an EMBL/GenBank/DDBJ whole genome shotgun (WGS) entry which is preliminary data.</text>
</comment>
<gene>
    <name evidence="2" type="ORF">FB471_1268</name>
</gene>
<dbReference type="InterPro" id="IPR001387">
    <property type="entry name" value="Cro/C1-type_HTH"/>
</dbReference>
<evidence type="ECO:0000313" key="3">
    <source>
        <dbReference type="Proteomes" id="UP000320876"/>
    </source>
</evidence>
<dbReference type="SMART" id="SM00530">
    <property type="entry name" value="HTH_XRE"/>
    <property type="match status" value="1"/>
</dbReference>
<protein>
    <submittedName>
        <fullName evidence="2">Helix-turn-helix protein</fullName>
    </submittedName>
</protein>
<feature type="domain" description="HTH cro/C1-type" evidence="1">
    <location>
        <begin position="18"/>
        <end position="73"/>
    </location>
</feature>
<name>A0A542DES3_AMYCI</name>
<reference evidence="2 3" key="1">
    <citation type="submission" date="2019-06" db="EMBL/GenBank/DDBJ databases">
        <title>Sequencing the genomes of 1000 actinobacteria strains.</title>
        <authorList>
            <person name="Klenk H.-P."/>
        </authorList>
    </citation>
    <scope>NUCLEOTIDE SEQUENCE [LARGE SCALE GENOMIC DNA]</scope>
    <source>
        <strain evidence="2 3">DSM 45679</strain>
    </source>
</reference>
<dbReference type="PROSITE" id="PS50943">
    <property type="entry name" value="HTH_CROC1"/>
    <property type="match status" value="1"/>
</dbReference>
<dbReference type="Proteomes" id="UP000320876">
    <property type="component" value="Unassembled WGS sequence"/>
</dbReference>